<evidence type="ECO:0008006" key="4">
    <source>
        <dbReference type="Google" id="ProtNLM"/>
    </source>
</evidence>
<proteinExistence type="predicted"/>
<feature type="chain" id="PRO_5045963145" description="Secreted protein" evidence="1">
    <location>
        <begin position="24"/>
        <end position="322"/>
    </location>
</feature>
<keyword evidence="3" id="KW-1185">Reference proteome</keyword>
<accession>A0ABU9BS09</accession>
<evidence type="ECO:0000313" key="3">
    <source>
        <dbReference type="Proteomes" id="UP001371218"/>
    </source>
</evidence>
<comment type="caution">
    <text evidence="2">The sequence shown here is derived from an EMBL/GenBank/DDBJ whole genome shotgun (WGS) entry which is preliminary data.</text>
</comment>
<evidence type="ECO:0000313" key="2">
    <source>
        <dbReference type="EMBL" id="MEK8032757.1"/>
    </source>
</evidence>
<name>A0ABU9BS09_9BURK</name>
<reference evidence="2 3" key="1">
    <citation type="submission" date="2024-04" db="EMBL/GenBank/DDBJ databases">
        <title>Novel species of the genus Ideonella isolated from streams.</title>
        <authorList>
            <person name="Lu H."/>
        </authorList>
    </citation>
    <scope>NUCLEOTIDE SEQUENCE [LARGE SCALE GENOMIC DNA]</scope>
    <source>
        <strain evidence="2 3">DXS29W</strain>
    </source>
</reference>
<feature type="signal peptide" evidence="1">
    <location>
        <begin position="1"/>
        <end position="23"/>
    </location>
</feature>
<gene>
    <name evidence="2" type="ORF">AACH06_18200</name>
</gene>
<protein>
    <recommendedName>
        <fullName evidence="4">Secreted protein</fullName>
    </recommendedName>
</protein>
<sequence length="322" mass="34234">MNLIRHIGIAILSMAAWASAASAAPSALTTVGDLNEAARPLGVPADYVVTPNGMFHPSCVIHVAEGERVDGQGNVVRRDGSVAKTAACMHPRFVARQGTVERVEPGMQPALFNGWVADSNSNANVTPPAKKMVANFVVPSGPTTKSGQVLYYFPGLEDAGGVQTILQPVLAWNGFGDSRWTMTNWNCCKDGKTWHGSTIPVNTGDKIKGSMIGANCSNGVCTNWTIKSVDKNTGQSTTFDTEGFGQAFDWYFGGAKEAYGVDRCSQYPSNGSITFSNIHVFDMNGNESTPSSWNTMKSNSAPACNYGVAVTKNVTKITFSAN</sequence>
<evidence type="ECO:0000256" key="1">
    <source>
        <dbReference type="SAM" id="SignalP"/>
    </source>
</evidence>
<dbReference type="RefSeq" id="WP_341427179.1">
    <property type="nucleotide sequence ID" value="NZ_JBBUTG010000012.1"/>
</dbReference>
<dbReference type="EMBL" id="JBBUTG010000012">
    <property type="protein sequence ID" value="MEK8032757.1"/>
    <property type="molecule type" value="Genomic_DNA"/>
</dbReference>
<dbReference type="Proteomes" id="UP001371218">
    <property type="component" value="Unassembled WGS sequence"/>
</dbReference>
<keyword evidence="1" id="KW-0732">Signal</keyword>
<organism evidence="2 3">
    <name type="scientific">Ideonella lacteola</name>
    <dbReference type="NCBI Taxonomy" id="2984193"/>
    <lineage>
        <taxon>Bacteria</taxon>
        <taxon>Pseudomonadati</taxon>
        <taxon>Pseudomonadota</taxon>
        <taxon>Betaproteobacteria</taxon>
        <taxon>Burkholderiales</taxon>
        <taxon>Sphaerotilaceae</taxon>
        <taxon>Ideonella</taxon>
    </lineage>
</organism>